<organism evidence="1 2">
    <name type="scientific">Eubacterium plexicaudatum ASF492</name>
    <dbReference type="NCBI Taxonomy" id="1235802"/>
    <lineage>
        <taxon>Bacteria</taxon>
        <taxon>Bacillati</taxon>
        <taxon>Bacillota</taxon>
        <taxon>Clostridia</taxon>
        <taxon>Eubacteriales</taxon>
        <taxon>Eubacteriaceae</taxon>
        <taxon>Eubacterium</taxon>
    </lineage>
</organism>
<proteinExistence type="predicted"/>
<dbReference type="HOGENOM" id="CLU_203866_0_0_9"/>
<keyword evidence="2" id="KW-1185">Reference proteome</keyword>
<dbReference type="eggNOG" id="ENOG50335HU">
    <property type="taxonomic scope" value="Bacteria"/>
</dbReference>
<sequence>MSDREKVYQLLDIVPDYKIGYVVAYLQGMTEGEDEKPNAETIAAMKELEDGGGECFDTLDELWDSLEE</sequence>
<accession>N2A403</accession>
<dbReference type="AlphaFoldDB" id="N2A403"/>
<evidence type="ECO:0000313" key="1">
    <source>
        <dbReference type="EMBL" id="EMZ21188.1"/>
    </source>
</evidence>
<reference evidence="1 2" key="1">
    <citation type="journal article" date="2014" name="Genome Announc.">
        <title>Draft genome sequences of the altered schaedler flora, a defined bacterial community from gnotobiotic mice.</title>
        <authorList>
            <person name="Wannemuehler M.J."/>
            <person name="Overstreet A.M."/>
            <person name="Ward D.V."/>
            <person name="Phillips G.J."/>
        </authorList>
    </citation>
    <scope>NUCLEOTIDE SEQUENCE [LARGE SCALE GENOMIC DNA]</scope>
    <source>
        <strain evidence="1 2">ASF492</strain>
    </source>
</reference>
<protein>
    <submittedName>
        <fullName evidence="1">Uncharacterized protein</fullName>
    </submittedName>
</protein>
<dbReference type="Proteomes" id="UP000012589">
    <property type="component" value="Unassembled WGS sequence"/>
</dbReference>
<dbReference type="OrthoDB" id="2061506at2"/>
<dbReference type="PATRIC" id="fig|1235802.3.peg.5014"/>
<comment type="caution">
    <text evidence="1">The sequence shown here is derived from an EMBL/GenBank/DDBJ whole genome shotgun (WGS) entry which is preliminary data.</text>
</comment>
<dbReference type="EMBL" id="AQFT01000136">
    <property type="protein sequence ID" value="EMZ21188.1"/>
    <property type="molecule type" value="Genomic_DNA"/>
</dbReference>
<evidence type="ECO:0000313" key="2">
    <source>
        <dbReference type="Proteomes" id="UP000012589"/>
    </source>
</evidence>
<gene>
    <name evidence="1" type="ORF">C823_04761</name>
</gene>
<dbReference type="STRING" id="1235802.C823_04761"/>
<name>N2A403_9FIRM</name>